<dbReference type="Gene3D" id="3.90.550.10">
    <property type="entry name" value="Spore Coat Polysaccharide Biosynthesis Protein SpsA, Chain A"/>
    <property type="match status" value="1"/>
</dbReference>
<evidence type="ECO:0000256" key="3">
    <source>
        <dbReference type="ARBA" id="ARBA00022985"/>
    </source>
</evidence>
<evidence type="ECO:0000256" key="1">
    <source>
        <dbReference type="ARBA" id="ARBA00022679"/>
    </source>
</evidence>
<dbReference type="CDD" id="cd02517">
    <property type="entry name" value="CMP-KDO-Synthetase"/>
    <property type="match status" value="1"/>
</dbReference>
<dbReference type="InterPro" id="IPR003329">
    <property type="entry name" value="Cytidylyl_trans"/>
</dbReference>
<dbReference type="AlphaFoldDB" id="A0A7X4GHN8"/>
<protein>
    <submittedName>
        <fullName evidence="4">3-deoxy-manno-octulosonate cytidylyltransferase</fullName>
        <ecNumber evidence="4">2.7.7.38</ecNumber>
    </submittedName>
</protein>
<reference evidence="4 5" key="1">
    <citation type="submission" date="2019-12" db="EMBL/GenBank/DDBJ databases">
        <authorList>
            <person name="Feng G."/>
            <person name="Zhu H."/>
        </authorList>
    </citation>
    <scope>NUCLEOTIDE SEQUENCE [LARGE SCALE GENOMIC DNA]</scope>
    <source>
        <strain evidence="4 5">FGD1</strain>
    </source>
</reference>
<dbReference type="SUPFAM" id="SSF53448">
    <property type="entry name" value="Nucleotide-diphospho-sugar transferases"/>
    <property type="match status" value="1"/>
</dbReference>
<dbReference type="EC" id="2.7.7.38" evidence="4"/>
<dbReference type="GO" id="GO:0008690">
    <property type="term" value="F:3-deoxy-manno-octulosonate cytidylyltransferase activity"/>
    <property type="evidence" value="ECO:0007669"/>
    <property type="project" value="UniProtKB-EC"/>
</dbReference>
<organism evidence="4 5">
    <name type="scientific">Novosphingobium silvae</name>
    <dbReference type="NCBI Taxonomy" id="2692619"/>
    <lineage>
        <taxon>Bacteria</taxon>
        <taxon>Pseudomonadati</taxon>
        <taxon>Pseudomonadota</taxon>
        <taxon>Alphaproteobacteria</taxon>
        <taxon>Sphingomonadales</taxon>
        <taxon>Sphingomonadaceae</taxon>
        <taxon>Novosphingobium</taxon>
    </lineage>
</organism>
<keyword evidence="5" id="KW-1185">Reference proteome</keyword>
<keyword evidence="3" id="KW-0448">Lipopolysaccharide biosynthesis</keyword>
<dbReference type="Pfam" id="PF02348">
    <property type="entry name" value="CTP_transf_3"/>
    <property type="match status" value="1"/>
</dbReference>
<dbReference type="RefSeq" id="WP_160986459.1">
    <property type="nucleotide sequence ID" value="NZ_WVTD01000010.1"/>
</dbReference>
<dbReference type="Proteomes" id="UP000465810">
    <property type="component" value="Unassembled WGS sequence"/>
</dbReference>
<proteinExistence type="predicted"/>
<dbReference type="GO" id="GO:0005829">
    <property type="term" value="C:cytosol"/>
    <property type="evidence" value="ECO:0007669"/>
    <property type="project" value="TreeGrafter"/>
</dbReference>
<dbReference type="NCBIfam" id="NF003950">
    <property type="entry name" value="PRK05450.1-3"/>
    <property type="match status" value="1"/>
</dbReference>
<evidence type="ECO:0000313" key="5">
    <source>
        <dbReference type="Proteomes" id="UP000465810"/>
    </source>
</evidence>
<accession>A0A7X4GHN8</accession>
<gene>
    <name evidence="4" type="primary">kdsB</name>
    <name evidence="4" type="ORF">GR702_13700</name>
</gene>
<dbReference type="GO" id="GO:0009103">
    <property type="term" value="P:lipopolysaccharide biosynthetic process"/>
    <property type="evidence" value="ECO:0007669"/>
    <property type="project" value="UniProtKB-KW"/>
</dbReference>
<sequence length="269" mass="29428">MDLPEFAIIIPARYASTRYPGKPLVPLRGCDGEAKTLIRRSWECAMSVEGAKGVWVATDDERIREEVLGFGGQVVMTEESCANGTERCADAIAKLGDVAEVIVNLQGDAPLSPAFVVHDLVRRLAQDTEAAMATPGVRCSRSVYRHLAEDAAQGRVGGTTVVCNSAGRALYFSKRLLPYLPAAEAEREYPPINLHLGLYAYRPDALRLYSAAPVSELEQLEGLEQLRFLDIGQAVAVVHLDPLAWDSIELNNPSDVEVIERILKQRDIA</sequence>
<evidence type="ECO:0000313" key="4">
    <source>
        <dbReference type="EMBL" id="MYL98817.1"/>
    </source>
</evidence>
<dbReference type="NCBIfam" id="NF003952">
    <property type="entry name" value="PRK05450.1-5"/>
    <property type="match status" value="1"/>
</dbReference>
<keyword evidence="2 4" id="KW-0548">Nucleotidyltransferase</keyword>
<name>A0A7X4GHN8_9SPHN</name>
<keyword evidence="1 4" id="KW-0808">Transferase</keyword>
<dbReference type="PANTHER" id="PTHR42866">
    <property type="entry name" value="3-DEOXY-MANNO-OCTULOSONATE CYTIDYLYLTRANSFERASE"/>
    <property type="match status" value="1"/>
</dbReference>
<dbReference type="PANTHER" id="PTHR42866:SF2">
    <property type="entry name" value="3-DEOXY-MANNO-OCTULOSONATE CYTIDYLYLTRANSFERASE, MITOCHONDRIAL"/>
    <property type="match status" value="1"/>
</dbReference>
<evidence type="ECO:0000256" key="2">
    <source>
        <dbReference type="ARBA" id="ARBA00022695"/>
    </source>
</evidence>
<dbReference type="InterPro" id="IPR004528">
    <property type="entry name" value="KdsB"/>
</dbReference>
<dbReference type="InterPro" id="IPR029044">
    <property type="entry name" value="Nucleotide-diphossugar_trans"/>
</dbReference>
<dbReference type="EMBL" id="WVTD01000010">
    <property type="protein sequence ID" value="MYL98817.1"/>
    <property type="molecule type" value="Genomic_DNA"/>
</dbReference>
<comment type="caution">
    <text evidence="4">The sequence shown here is derived from an EMBL/GenBank/DDBJ whole genome shotgun (WGS) entry which is preliminary data.</text>
</comment>